<proteinExistence type="predicted"/>
<dbReference type="EMBL" id="CP019312">
    <property type="protein sequence ID" value="APX12282.1"/>
    <property type="molecule type" value="Genomic_DNA"/>
</dbReference>
<feature type="domain" description="VOC" evidence="1">
    <location>
        <begin position="4"/>
        <end position="125"/>
    </location>
</feature>
<dbReference type="AlphaFoldDB" id="A0A1P8MWC0"/>
<dbReference type="CDD" id="cd06587">
    <property type="entry name" value="VOC"/>
    <property type="match status" value="1"/>
</dbReference>
<dbReference type="PROSITE" id="PS51819">
    <property type="entry name" value="VOC"/>
    <property type="match status" value="1"/>
</dbReference>
<evidence type="ECO:0000313" key="2">
    <source>
        <dbReference type="EMBL" id="APX12282.1"/>
    </source>
</evidence>
<sequence length="126" mass="14164">MPAMLEHTNLTVSNPDTTAAWMCDLFGWHIRWAGNAMEVGRTVHVGTDKHYLALYTQDAATKGHESSYATIGGLNHIAIVTDDLEGIEAAARARGFRVGQHHDYEPGRRFYFHDADNIEFEVVQYD</sequence>
<dbReference type="RefSeq" id="WP_076628464.1">
    <property type="nucleotide sequence ID" value="NZ_CP019312.1"/>
</dbReference>
<protein>
    <submittedName>
        <fullName evidence="2">Glyoxalase</fullName>
    </submittedName>
</protein>
<dbReference type="KEGG" id="tom:BWR18_11790"/>
<keyword evidence="3" id="KW-1185">Reference proteome</keyword>
<dbReference type="Proteomes" id="UP000186336">
    <property type="component" value="Chromosome"/>
</dbReference>
<dbReference type="InterPro" id="IPR037523">
    <property type="entry name" value="VOC_core"/>
</dbReference>
<evidence type="ECO:0000259" key="1">
    <source>
        <dbReference type="PROSITE" id="PS51819"/>
    </source>
</evidence>
<accession>A0A1P8MWC0</accession>
<dbReference type="Gene3D" id="3.10.180.10">
    <property type="entry name" value="2,3-Dihydroxybiphenyl 1,2-Dioxygenase, domain 1"/>
    <property type="match status" value="1"/>
</dbReference>
<dbReference type="Pfam" id="PF00903">
    <property type="entry name" value="Glyoxalase"/>
    <property type="match status" value="1"/>
</dbReference>
<reference evidence="2 3" key="1">
    <citation type="submission" date="2017-01" db="EMBL/GenBank/DDBJ databases">
        <title>Complete genome of Tateyamaria omphalii DOK1-4 isolated from seawater in Dokdo.</title>
        <authorList>
            <person name="Kim J.H."/>
            <person name="Chi W.-J."/>
        </authorList>
    </citation>
    <scope>NUCLEOTIDE SEQUENCE [LARGE SCALE GENOMIC DNA]</scope>
    <source>
        <strain evidence="2 3">DOK1-4</strain>
    </source>
</reference>
<name>A0A1P8MWC0_9RHOB</name>
<evidence type="ECO:0000313" key="3">
    <source>
        <dbReference type="Proteomes" id="UP000186336"/>
    </source>
</evidence>
<organism evidence="2 3">
    <name type="scientific">Tateyamaria omphalii</name>
    <dbReference type="NCBI Taxonomy" id="299262"/>
    <lineage>
        <taxon>Bacteria</taxon>
        <taxon>Pseudomonadati</taxon>
        <taxon>Pseudomonadota</taxon>
        <taxon>Alphaproteobacteria</taxon>
        <taxon>Rhodobacterales</taxon>
        <taxon>Roseobacteraceae</taxon>
        <taxon>Tateyamaria</taxon>
    </lineage>
</organism>
<dbReference type="OrthoDB" id="7355345at2"/>
<gene>
    <name evidence="2" type="ORF">BWR18_11790</name>
</gene>
<dbReference type="SUPFAM" id="SSF54593">
    <property type="entry name" value="Glyoxalase/Bleomycin resistance protein/Dihydroxybiphenyl dioxygenase"/>
    <property type="match status" value="1"/>
</dbReference>
<dbReference type="STRING" id="299262.BWR18_11790"/>
<dbReference type="InterPro" id="IPR029068">
    <property type="entry name" value="Glyas_Bleomycin-R_OHBP_Dase"/>
</dbReference>
<dbReference type="InterPro" id="IPR004360">
    <property type="entry name" value="Glyas_Fos-R_dOase_dom"/>
</dbReference>